<sequence>MEHGYPKSMHTGEVMFEVVKAVMKVHWNSVDNGFEGHAKTSRDMASLQDVYEQLKTPKALKASEFLQFLWRDLTSDFEVIEPYYSSHKGMESKFIILCLMNSIHAFHIYVFETMAVIRDGASANLKAVKYLKTEQSGAYGINDDPKC</sequence>
<accession>A0A9X0D5S9</accession>
<protein>
    <submittedName>
        <fullName evidence="1">Uncharacterized protein</fullName>
    </submittedName>
</protein>
<evidence type="ECO:0000313" key="2">
    <source>
        <dbReference type="Proteomes" id="UP001163046"/>
    </source>
</evidence>
<reference evidence="1" key="1">
    <citation type="submission" date="2023-01" db="EMBL/GenBank/DDBJ databases">
        <title>Genome assembly of the deep-sea coral Lophelia pertusa.</title>
        <authorList>
            <person name="Herrera S."/>
            <person name="Cordes E."/>
        </authorList>
    </citation>
    <scope>NUCLEOTIDE SEQUENCE</scope>
    <source>
        <strain evidence="1">USNM1676648</strain>
        <tissue evidence="1">Polyp</tissue>
    </source>
</reference>
<dbReference type="Proteomes" id="UP001163046">
    <property type="component" value="Unassembled WGS sequence"/>
</dbReference>
<keyword evidence="2" id="KW-1185">Reference proteome</keyword>
<dbReference type="AlphaFoldDB" id="A0A9X0D5S9"/>
<gene>
    <name evidence="1" type="ORF">OS493_006757</name>
</gene>
<name>A0A9X0D5S9_9CNID</name>
<organism evidence="1 2">
    <name type="scientific">Desmophyllum pertusum</name>
    <dbReference type="NCBI Taxonomy" id="174260"/>
    <lineage>
        <taxon>Eukaryota</taxon>
        <taxon>Metazoa</taxon>
        <taxon>Cnidaria</taxon>
        <taxon>Anthozoa</taxon>
        <taxon>Hexacorallia</taxon>
        <taxon>Scleractinia</taxon>
        <taxon>Caryophylliina</taxon>
        <taxon>Caryophylliidae</taxon>
        <taxon>Desmophyllum</taxon>
    </lineage>
</organism>
<evidence type="ECO:0000313" key="1">
    <source>
        <dbReference type="EMBL" id="KAJ7386743.1"/>
    </source>
</evidence>
<proteinExistence type="predicted"/>
<dbReference type="EMBL" id="MU825875">
    <property type="protein sequence ID" value="KAJ7386743.1"/>
    <property type="molecule type" value="Genomic_DNA"/>
</dbReference>
<comment type="caution">
    <text evidence="1">The sequence shown here is derived from an EMBL/GenBank/DDBJ whole genome shotgun (WGS) entry which is preliminary data.</text>
</comment>
<dbReference type="OrthoDB" id="5979814at2759"/>